<proteinExistence type="predicted"/>
<accession>A0A5N6GJN1</accession>
<sequence length="97" mass="11016">MDTDPFRTLWFYKRKEKILLDSKIDQFCSNSPRIEKNNGDKNGSRETGVSGAELGIQAIGPWVEPKSHSGLLATSMSGAWRQERICVYDPDWLDPKT</sequence>
<feature type="compositionally biased region" description="Basic and acidic residues" evidence="1">
    <location>
        <begin position="33"/>
        <end position="44"/>
    </location>
</feature>
<dbReference type="AlphaFoldDB" id="A0A5N6GJN1"/>
<dbReference type="Proteomes" id="UP000325434">
    <property type="component" value="Unassembled WGS sequence"/>
</dbReference>
<evidence type="ECO:0000256" key="1">
    <source>
        <dbReference type="SAM" id="MobiDB-lite"/>
    </source>
</evidence>
<dbReference type="EMBL" id="ML734660">
    <property type="protein sequence ID" value="KAB8242566.1"/>
    <property type="molecule type" value="Genomic_DNA"/>
</dbReference>
<evidence type="ECO:0000313" key="2">
    <source>
        <dbReference type="EMBL" id="KAB8242566.1"/>
    </source>
</evidence>
<gene>
    <name evidence="2" type="ORF">BDV35DRAFT_24448</name>
</gene>
<feature type="region of interest" description="Disordered" evidence="1">
    <location>
        <begin position="31"/>
        <end position="50"/>
    </location>
</feature>
<organism evidence="2">
    <name type="scientific">Aspergillus flavus</name>
    <dbReference type="NCBI Taxonomy" id="5059"/>
    <lineage>
        <taxon>Eukaryota</taxon>
        <taxon>Fungi</taxon>
        <taxon>Dikarya</taxon>
        <taxon>Ascomycota</taxon>
        <taxon>Pezizomycotina</taxon>
        <taxon>Eurotiomycetes</taxon>
        <taxon>Eurotiomycetidae</taxon>
        <taxon>Eurotiales</taxon>
        <taxon>Aspergillaceae</taxon>
        <taxon>Aspergillus</taxon>
        <taxon>Aspergillus subgen. Circumdati</taxon>
    </lineage>
</organism>
<protein>
    <submittedName>
        <fullName evidence="2">Uncharacterized protein</fullName>
    </submittedName>
</protein>
<name>A0A5N6GJN1_ASPFL</name>
<reference evidence="2" key="1">
    <citation type="submission" date="2019-04" db="EMBL/GenBank/DDBJ databases">
        <title>Friends and foes A comparative genomics study of 23 Aspergillus species from section Flavi.</title>
        <authorList>
            <consortium name="DOE Joint Genome Institute"/>
            <person name="Kjaerbolling I."/>
            <person name="Vesth T."/>
            <person name="Frisvad J.C."/>
            <person name="Nybo J.L."/>
            <person name="Theobald S."/>
            <person name="Kildgaard S."/>
            <person name="Isbrandt T."/>
            <person name="Kuo A."/>
            <person name="Sato A."/>
            <person name="Lyhne E.K."/>
            <person name="Kogle M.E."/>
            <person name="Wiebenga A."/>
            <person name="Kun R.S."/>
            <person name="Lubbers R.J."/>
            <person name="Makela M.R."/>
            <person name="Barry K."/>
            <person name="Chovatia M."/>
            <person name="Clum A."/>
            <person name="Daum C."/>
            <person name="Haridas S."/>
            <person name="He G."/>
            <person name="LaButti K."/>
            <person name="Lipzen A."/>
            <person name="Mondo S."/>
            <person name="Riley R."/>
            <person name="Salamov A."/>
            <person name="Simmons B.A."/>
            <person name="Magnuson J.K."/>
            <person name="Henrissat B."/>
            <person name="Mortensen U.H."/>
            <person name="Larsen T.O."/>
            <person name="Devries R.P."/>
            <person name="Grigoriev I.V."/>
            <person name="Machida M."/>
            <person name="Baker S.E."/>
            <person name="Andersen M.R."/>
        </authorList>
    </citation>
    <scope>NUCLEOTIDE SEQUENCE [LARGE SCALE GENOMIC DNA]</scope>
    <source>
        <strain evidence="2">CBS 121.62</strain>
    </source>
</reference>